<dbReference type="InterPro" id="IPR009851">
    <property type="entry name" value="Mod_r"/>
</dbReference>
<comment type="subcellular location">
    <subcellularLocation>
        <location evidence="1">Endosome</location>
    </subcellularLocation>
</comment>
<evidence type="ECO:0000256" key="6">
    <source>
        <dbReference type="SAM" id="Coils"/>
    </source>
</evidence>
<evidence type="ECO:0000313" key="8">
    <source>
        <dbReference type="EMBL" id="CAD8756893.1"/>
    </source>
</evidence>
<reference evidence="8" key="1">
    <citation type="submission" date="2021-01" db="EMBL/GenBank/DDBJ databases">
        <authorList>
            <person name="Corre E."/>
            <person name="Pelletier E."/>
            <person name="Niang G."/>
            <person name="Scheremetjew M."/>
            <person name="Finn R."/>
            <person name="Kale V."/>
            <person name="Holt S."/>
            <person name="Cochrane G."/>
            <person name="Meng A."/>
            <person name="Brown T."/>
            <person name="Cohen L."/>
        </authorList>
    </citation>
    <scope>NUCLEOTIDE SEQUENCE</scope>
    <source>
        <strain evidence="8">CCMP441</strain>
    </source>
</reference>
<evidence type="ECO:0000256" key="5">
    <source>
        <dbReference type="ARBA" id="ARBA00022927"/>
    </source>
</evidence>
<evidence type="ECO:0000256" key="3">
    <source>
        <dbReference type="ARBA" id="ARBA00022448"/>
    </source>
</evidence>
<organism evidence="8">
    <name type="scientific">Hemiselmis andersenii</name>
    <name type="common">Cryptophyte alga</name>
    <dbReference type="NCBI Taxonomy" id="464988"/>
    <lineage>
        <taxon>Eukaryota</taxon>
        <taxon>Cryptophyceae</taxon>
        <taxon>Cryptomonadales</taxon>
        <taxon>Hemiselmidaceae</taxon>
        <taxon>Hemiselmis</taxon>
    </lineage>
</organism>
<dbReference type="AlphaFoldDB" id="A0A6U4IUQ9"/>
<dbReference type="GO" id="GO:0000813">
    <property type="term" value="C:ESCRT I complex"/>
    <property type="evidence" value="ECO:0007669"/>
    <property type="project" value="UniProtKB-ARBA"/>
</dbReference>
<feature type="coiled-coil region" evidence="6">
    <location>
        <begin position="68"/>
        <end position="95"/>
    </location>
</feature>
<evidence type="ECO:0000259" key="7">
    <source>
        <dbReference type="Pfam" id="PF07200"/>
    </source>
</evidence>
<keyword evidence="6" id="KW-0175">Coiled coil</keyword>
<dbReference type="GO" id="GO:0015031">
    <property type="term" value="P:protein transport"/>
    <property type="evidence" value="ECO:0007669"/>
    <property type="project" value="UniProtKB-KW"/>
</dbReference>
<proteinExistence type="inferred from homology"/>
<dbReference type="EMBL" id="HBFK01038617">
    <property type="protein sequence ID" value="CAD8756893.1"/>
    <property type="molecule type" value="Transcribed_RNA"/>
</dbReference>
<sequence length="171" mass="19313">MSLSSQSHVHAHKLEPILRDMGAAELRALMESEKNLSLFFENNVKLVRERGSLIDEVKVVNVNLARSNIAEAEKLALLEQEVAQVRARVRGKQESLKPQEKEIQALQQRDTIDGVRERLRAEIGDVERATREIMDGEGQAEGWVGGLQGCLEARERLHLKQELLERMQGGK</sequence>
<dbReference type="Pfam" id="PF07200">
    <property type="entry name" value="Mod_r"/>
    <property type="match status" value="1"/>
</dbReference>
<comment type="similarity">
    <text evidence="2">Belongs to the VPS37 family.</text>
</comment>
<keyword evidence="3" id="KW-0813">Transport</keyword>
<feature type="domain" description="VPS37 C-terminal" evidence="7">
    <location>
        <begin position="20"/>
        <end position="135"/>
    </location>
</feature>
<keyword evidence="4" id="KW-0967">Endosome</keyword>
<protein>
    <recommendedName>
        <fullName evidence="7">VPS37 C-terminal domain-containing protein</fullName>
    </recommendedName>
</protein>
<gene>
    <name evidence="8" type="ORF">HAND1043_LOCUS23403</name>
</gene>
<name>A0A6U4IUQ9_HEMAN</name>
<evidence type="ECO:0000256" key="4">
    <source>
        <dbReference type="ARBA" id="ARBA00022753"/>
    </source>
</evidence>
<keyword evidence="5" id="KW-0653">Protein transport</keyword>
<evidence type="ECO:0000256" key="1">
    <source>
        <dbReference type="ARBA" id="ARBA00004177"/>
    </source>
</evidence>
<accession>A0A6U4IUQ9</accession>
<evidence type="ECO:0000256" key="2">
    <source>
        <dbReference type="ARBA" id="ARBA00007617"/>
    </source>
</evidence>